<evidence type="ECO:0000256" key="6">
    <source>
        <dbReference type="RuleBase" id="RU366058"/>
    </source>
</evidence>
<evidence type="ECO:0000256" key="5">
    <source>
        <dbReference type="ARBA" id="ARBA00023136"/>
    </source>
</evidence>
<dbReference type="PANTHER" id="PTHR12677">
    <property type="entry name" value="GOLGI APPARATUS MEMBRANE PROTEIN TVP38-RELATED"/>
    <property type="match status" value="1"/>
</dbReference>
<dbReference type="RefSeq" id="WP_183375264.1">
    <property type="nucleotide sequence ID" value="NZ_JACHHD010000007.1"/>
</dbReference>
<evidence type="ECO:0000256" key="3">
    <source>
        <dbReference type="ARBA" id="ARBA00022692"/>
    </source>
</evidence>
<feature type="transmembrane region" description="Helical" evidence="6">
    <location>
        <begin position="73"/>
        <end position="103"/>
    </location>
</feature>
<name>A0A7W8FXZ7_9FIRM</name>
<feature type="domain" description="VTT" evidence="7">
    <location>
        <begin position="66"/>
        <end position="181"/>
    </location>
</feature>
<dbReference type="Proteomes" id="UP000521313">
    <property type="component" value="Unassembled WGS sequence"/>
</dbReference>
<evidence type="ECO:0000259" key="7">
    <source>
        <dbReference type="Pfam" id="PF09335"/>
    </source>
</evidence>
<comment type="subcellular location">
    <subcellularLocation>
        <location evidence="1 6">Cell membrane</location>
        <topology evidence="1 6">Multi-pass membrane protein</topology>
    </subcellularLocation>
</comment>
<dbReference type="AlphaFoldDB" id="A0A7W8FXZ7"/>
<keyword evidence="5 6" id="KW-0472">Membrane</keyword>
<reference evidence="8 9" key="1">
    <citation type="submission" date="2020-08" db="EMBL/GenBank/DDBJ databases">
        <title>Genomic Encyclopedia of Type Strains, Phase IV (KMG-IV): sequencing the most valuable type-strain genomes for metagenomic binning, comparative biology and taxonomic classification.</title>
        <authorList>
            <person name="Goeker M."/>
        </authorList>
    </citation>
    <scope>NUCLEOTIDE SEQUENCE [LARGE SCALE GENOMIC DNA]</scope>
    <source>
        <strain evidence="8 9">DSM 26963</strain>
    </source>
</reference>
<feature type="transmembrane region" description="Helical" evidence="6">
    <location>
        <begin position="47"/>
        <end position="67"/>
    </location>
</feature>
<organism evidence="8 9">
    <name type="scientific">Faecalicoccus acidiformans</name>
    <dbReference type="NCBI Taxonomy" id="915173"/>
    <lineage>
        <taxon>Bacteria</taxon>
        <taxon>Bacillati</taxon>
        <taxon>Bacillota</taxon>
        <taxon>Erysipelotrichia</taxon>
        <taxon>Erysipelotrichales</taxon>
        <taxon>Erysipelotrichaceae</taxon>
        <taxon>Faecalicoccus</taxon>
    </lineage>
</organism>
<accession>A0A7W8FXZ7</accession>
<evidence type="ECO:0000313" key="9">
    <source>
        <dbReference type="Proteomes" id="UP000521313"/>
    </source>
</evidence>
<evidence type="ECO:0000256" key="1">
    <source>
        <dbReference type="ARBA" id="ARBA00004651"/>
    </source>
</evidence>
<feature type="transmembrane region" description="Helical" evidence="6">
    <location>
        <begin position="136"/>
        <end position="156"/>
    </location>
</feature>
<comment type="similarity">
    <text evidence="6">Belongs to the TVP38/TMEM64 family.</text>
</comment>
<keyword evidence="4 6" id="KW-1133">Transmembrane helix</keyword>
<dbReference type="InterPro" id="IPR032816">
    <property type="entry name" value="VTT_dom"/>
</dbReference>
<dbReference type="InterPro" id="IPR015414">
    <property type="entry name" value="TMEM64"/>
</dbReference>
<gene>
    <name evidence="8" type="ORF">HNQ43_000932</name>
</gene>
<evidence type="ECO:0000256" key="4">
    <source>
        <dbReference type="ARBA" id="ARBA00022989"/>
    </source>
</evidence>
<protein>
    <recommendedName>
        <fullName evidence="6">TVP38/TMEM64 family membrane protein</fullName>
    </recommendedName>
</protein>
<evidence type="ECO:0000313" key="8">
    <source>
        <dbReference type="EMBL" id="MBB5184886.1"/>
    </source>
</evidence>
<proteinExistence type="inferred from homology"/>
<dbReference type="EMBL" id="JACHHD010000007">
    <property type="protein sequence ID" value="MBB5184886.1"/>
    <property type="molecule type" value="Genomic_DNA"/>
</dbReference>
<feature type="transmembrane region" description="Helical" evidence="6">
    <location>
        <begin position="6"/>
        <end position="27"/>
    </location>
</feature>
<comment type="caution">
    <text evidence="8">The sequence shown here is derived from an EMBL/GenBank/DDBJ whole genome shotgun (WGS) entry which is preliminary data.</text>
</comment>
<keyword evidence="3 6" id="KW-0812">Transmembrane</keyword>
<dbReference type="GO" id="GO:0005886">
    <property type="term" value="C:plasma membrane"/>
    <property type="evidence" value="ECO:0007669"/>
    <property type="project" value="UniProtKB-SubCell"/>
</dbReference>
<keyword evidence="2 6" id="KW-1003">Cell membrane</keyword>
<evidence type="ECO:0000256" key="2">
    <source>
        <dbReference type="ARBA" id="ARBA00022475"/>
    </source>
</evidence>
<sequence>MADSKKWITFLTIVTTGFCLWFFVFLFQEGYLLDPSKLQTLLVHSGALAPVLFVGLQIFQTVIPVIPGGVTSAIGVICFGNIGGFILNYIGLCVGSIIVFWLVKVYGQPFIRKVAEPKTIDKYIGWLDRGKKFDRFFSFAILVPGFPDDILCMIAGLTKMTYVRFIAIILLCKPLGLILYSQGLTSLIQGVARLF</sequence>
<feature type="transmembrane region" description="Helical" evidence="6">
    <location>
        <begin position="162"/>
        <end position="180"/>
    </location>
</feature>
<dbReference type="PANTHER" id="PTHR12677:SF49">
    <property type="entry name" value="TVP38_TMEM64 FAMILY MEMBRANE PROTEIN"/>
    <property type="match status" value="1"/>
</dbReference>
<dbReference type="Pfam" id="PF09335">
    <property type="entry name" value="VTT_dom"/>
    <property type="match status" value="1"/>
</dbReference>